<evidence type="ECO:0000313" key="3">
    <source>
        <dbReference type="Proteomes" id="UP000811492"/>
    </source>
</evidence>
<accession>A0ABS5M581</accession>
<keyword evidence="3" id="KW-1185">Reference proteome</keyword>
<keyword evidence="1" id="KW-1133">Transmembrane helix</keyword>
<dbReference type="EMBL" id="JAFEVO010000001">
    <property type="protein sequence ID" value="MBS3182353.1"/>
    <property type="molecule type" value="Genomic_DNA"/>
</dbReference>
<keyword evidence="1" id="KW-0812">Transmembrane</keyword>
<proteinExistence type="predicted"/>
<evidence type="ECO:0000313" key="2">
    <source>
        <dbReference type="EMBL" id="MBS3182353.1"/>
    </source>
</evidence>
<comment type="caution">
    <text evidence="2">The sequence shown here is derived from an EMBL/GenBank/DDBJ whole genome shotgun (WGS) entry which is preliminary data.</text>
</comment>
<sequence>MRQLIIPRTMFGLGVRIAMLYAVLAGFAYLAHLASIGAITLVMMQLQQFTRMIHAVEWFLS</sequence>
<gene>
    <name evidence="2" type="ORF">JSQ98_09140</name>
</gene>
<keyword evidence="1" id="KW-0472">Membrane</keyword>
<reference evidence="2 3" key="1">
    <citation type="submission" date="2021-02" db="EMBL/GenBank/DDBJ databases">
        <title>Draft genome and description of Leucobacter sp nov strain Marseille-Q4368.</title>
        <authorList>
            <person name="Boxberger M."/>
            <person name="La Scola B."/>
        </authorList>
    </citation>
    <scope>NUCLEOTIDE SEQUENCE [LARGE SCALE GENOMIC DNA]</scope>
    <source>
        <strain evidence="2 3">Marseille-Q4368</strain>
    </source>
</reference>
<protein>
    <submittedName>
        <fullName evidence="2">Uncharacterized protein</fullName>
    </submittedName>
</protein>
<dbReference type="Proteomes" id="UP000811492">
    <property type="component" value="Unassembled WGS sequence"/>
</dbReference>
<name>A0ABS5M581_9MICO</name>
<dbReference type="RefSeq" id="WP_211649337.1">
    <property type="nucleotide sequence ID" value="NZ_JAFEVO010000001.1"/>
</dbReference>
<evidence type="ECO:0000256" key="1">
    <source>
        <dbReference type="SAM" id="Phobius"/>
    </source>
</evidence>
<organism evidence="2 3">
    <name type="scientific">Leucobacter manosquensis</name>
    <dbReference type="NCBI Taxonomy" id="2810611"/>
    <lineage>
        <taxon>Bacteria</taxon>
        <taxon>Bacillati</taxon>
        <taxon>Actinomycetota</taxon>
        <taxon>Actinomycetes</taxon>
        <taxon>Micrococcales</taxon>
        <taxon>Microbacteriaceae</taxon>
        <taxon>Leucobacter</taxon>
    </lineage>
</organism>
<feature type="transmembrane region" description="Helical" evidence="1">
    <location>
        <begin position="20"/>
        <end position="44"/>
    </location>
</feature>